<feature type="transmembrane region" description="Helical" evidence="9">
    <location>
        <begin position="359"/>
        <end position="376"/>
    </location>
</feature>
<feature type="transmembrane region" description="Helical" evidence="9">
    <location>
        <begin position="34"/>
        <end position="51"/>
    </location>
</feature>
<keyword evidence="5 9" id="KW-1133">Transmembrane helix</keyword>
<evidence type="ECO:0000256" key="8">
    <source>
        <dbReference type="SAM" id="MobiDB-lite"/>
    </source>
</evidence>
<keyword evidence="11" id="KW-1185">Reference proteome</keyword>
<evidence type="ECO:0000313" key="11">
    <source>
        <dbReference type="Proteomes" id="UP001500200"/>
    </source>
</evidence>
<feature type="transmembrane region" description="Helical" evidence="9">
    <location>
        <begin position="128"/>
        <end position="160"/>
    </location>
</feature>
<dbReference type="PIRSF" id="PIRSF002746">
    <property type="entry name" value="Gluconate_transporter"/>
    <property type="match status" value="1"/>
</dbReference>
<evidence type="ECO:0000256" key="7">
    <source>
        <dbReference type="ARBA" id="ARBA00049663"/>
    </source>
</evidence>
<evidence type="ECO:0000256" key="4">
    <source>
        <dbReference type="ARBA" id="ARBA00022692"/>
    </source>
</evidence>
<feature type="transmembrane region" description="Helical" evidence="9">
    <location>
        <begin position="167"/>
        <end position="185"/>
    </location>
</feature>
<organism evidence="10 11">
    <name type="scientific">Arthrobacter gyeryongensis</name>
    <dbReference type="NCBI Taxonomy" id="1650592"/>
    <lineage>
        <taxon>Bacteria</taxon>
        <taxon>Bacillati</taxon>
        <taxon>Actinomycetota</taxon>
        <taxon>Actinomycetes</taxon>
        <taxon>Micrococcales</taxon>
        <taxon>Micrococcaceae</taxon>
        <taxon>Arthrobacter</taxon>
    </lineage>
</organism>
<protein>
    <submittedName>
        <fullName evidence="10">GntP family permease</fullName>
    </submittedName>
</protein>
<dbReference type="PANTHER" id="PTHR30354:SF22">
    <property type="entry name" value="HIGH-AFFINITY GLUCONATE TRANSPORTER"/>
    <property type="match status" value="1"/>
</dbReference>
<dbReference type="EMBL" id="BAABKK010000011">
    <property type="protein sequence ID" value="GAA5193976.1"/>
    <property type="molecule type" value="Genomic_DNA"/>
</dbReference>
<evidence type="ECO:0000256" key="5">
    <source>
        <dbReference type="ARBA" id="ARBA00022989"/>
    </source>
</evidence>
<feature type="region of interest" description="Disordered" evidence="8">
    <location>
        <begin position="250"/>
        <end position="281"/>
    </location>
</feature>
<comment type="subcellular location">
    <subcellularLocation>
        <location evidence="1">Cell membrane</location>
        <topology evidence="1">Multi-pass membrane protein</topology>
    </subcellularLocation>
</comment>
<feature type="transmembrane region" description="Helical" evidence="9">
    <location>
        <begin position="197"/>
        <end position="220"/>
    </location>
</feature>
<feature type="transmembrane region" description="Helical" evidence="9">
    <location>
        <begin position="57"/>
        <end position="75"/>
    </location>
</feature>
<feature type="transmembrane region" description="Helical" evidence="9">
    <location>
        <begin position="478"/>
        <end position="502"/>
    </location>
</feature>
<evidence type="ECO:0000256" key="9">
    <source>
        <dbReference type="SAM" id="Phobius"/>
    </source>
</evidence>
<feature type="transmembrane region" description="Helical" evidence="9">
    <location>
        <begin position="87"/>
        <end position="108"/>
    </location>
</feature>
<evidence type="ECO:0000256" key="3">
    <source>
        <dbReference type="ARBA" id="ARBA00022475"/>
    </source>
</evidence>
<keyword evidence="3" id="KW-1003">Cell membrane</keyword>
<sequence>MNGISILNKAFAGVATDATTDAMHQPWTGHDTQVLVVAAIGIAIVVLLIVWAKMHAFLALSIGALFVGIASGIALDKVTTSYENGVGGVLGYVGVLIALGAMLGKLLADSGGADKIVDTLLHGRPATLPWKMALIAGIIGIPMFFEIGLVLLIPVVMLAVHRSKGPAMRLGIPALAGLSVLHGFIPPHPGPLAAIGILHANVGVTLAFGLLIAIPTVIIAGPLFGRLAARIVPIGAAGAGLAVTVGSGEHAEPARSQGPGAKAAGSHGEAPVGKAQDPQATRSPSFGWTLVTLLSPLVLMLIKAGADIWMDKSAALRPFLDFIGDPVFALLVAVLLAMVTFGTRVGFSASILTKKIGESLLPIVGVMLIVGAGGGFKQVLVDGGTGTAIAKIAVAASLSALVLGWIIAVLIRLATGSATVATVTAAGIIAPLATGLSPAQLALVVLAIGAGSLFFSHVNDAGFWLVKEYFGLTVGQTIKTWSVMETIISVVGFGFTLLLSVFV</sequence>
<reference evidence="11" key="1">
    <citation type="journal article" date="2019" name="Int. J. Syst. Evol. Microbiol.">
        <title>The Global Catalogue of Microorganisms (GCM) 10K type strain sequencing project: providing services to taxonomists for standard genome sequencing and annotation.</title>
        <authorList>
            <consortium name="The Broad Institute Genomics Platform"/>
            <consortium name="The Broad Institute Genome Sequencing Center for Infectious Disease"/>
            <person name="Wu L."/>
            <person name="Ma J."/>
        </authorList>
    </citation>
    <scope>NUCLEOTIDE SEQUENCE [LARGE SCALE GENOMIC DNA]</scope>
    <source>
        <strain evidence="11">JCM 18514</strain>
    </source>
</reference>
<feature type="transmembrane region" description="Helical" evidence="9">
    <location>
        <begin position="326"/>
        <end position="347"/>
    </location>
</feature>
<evidence type="ECO:0000256" key="2">
    <source>
        <dbReference type="ARBA" id="ARBA00022448"/>
    </source>
</evidence>
<dbReference type="Pfam" id="PF02447">
    <property type="entry name" value="GntP_permease"/>
    <property type="match status" value="2"/>
</dbReference>
<dbReference type="PANTHER" id="PTHR30354">
    <property type="entry name" value="GNT FAMILY GLUCONATE TRANSPORTER"/>
    <property type="match status" value="1"/>
</dbReference>
<keyword evidence="6 9" id="KW-0472">Membrane</keyword>
<keyword evidence="4 9" id="KW-0812">Transmembrane</keyword>
<evidence type="ECO:0000256" key="1">
    <source>
        <dbReference type="ARBA" id="ARBA00004651"/>
    </source>
</evidence>
<comment type="similarity">
    <text evidence="7">Belongs to the GntP permease family.</text>
</comment>
<gene>
    <name evidence="10" type="ORF">GCM10023346_20310</name>
</gene>
<evidence type="ECO:0000256" key="6">
    <source>
        <dbReference type="ARBA" id="ARBA00023136"/>
    </source>
</evidence>
<feature type="transmembrane region" description="Helical" evidence="9">
    <location>
        <begin position="286"/>
        <end position="306"/>
    </location>
</feature>
<feature type="transmembrane region" description="Helical" evidence="9">
    <location>
        <begin position="388"/>
        <end position="411"/>
    </location>
</feature>
<name>A0ABP9SCR1_9MICC</name>
<evidence type="ECO:0000313" key="10">
    <source>
        <dbReference type="EMBL" id="GAA5193976.1"/>
    </source>
</evidence>
<dbReference type="Proteomes" id="UP001500200">
    <property type="component" value="Unassembled WGS sequence"/>
</dbReference>
<comment type="caution">
    <text evidence="10">The sequence shown here is derived from an EMBL/GenBank/DDBJ whole genome shotgun (WGS) entry which is preliminary data.</text>
</comment>
<keyword evidence="2" id="KW-0813">Transport</keyword>
<dbReference type="InterPro" id="IPR003474">
    <property type="entry name" value="Glcn_transporter"/>
</dbReference>
<proteinExistence type="inferred from homology"/>
<accession>A0ABP9SCR1</accession>